<dbReference type="NCBIfam" id="NF002348">
    <property type="entry name" value="PRK01310.1"/>
    <property type="match status" value="1"/>
</dbReference>
<dbReference type="HAMAP" id="MF_00634">
    <property type="entry name" value="UPF0235"/>
    <property type="match status" value="1"/>
</dbReference>
<name>A0A2W5EP49_9HYPH</name>
<sequence length="106" mass="11631">MSGCWQKHNDHIRLSVRLTPNGGRDAIDGVEQDAEGNAHLKARVSAVPEGGKANKALIVLLAKKIGIPKSSISFVSGETARKKILRIDVEPEDFEELFKARKLDEN</sequence>
<dbReference type="PANTHER" id="PTHR13420">
    <property type="entry name" value="UPF0235 PROTEIN C15ORF40"/>
    <property type="match status" value="1"/>
</dbReference>
<accession>A0A2W5EP49</accession>
<reference evidence="3 4" key="1">
    <citation type="submission" date="2017-08" db="EMBL/GenBank/DDBJ databases">
        <title>Infants hospitalized years apart are colonized by the same room-sourced microbial strains.</title>
        <authorList>
            <person name="Brooks B."/>
            <person name="Olm M.R."/>
            <person name="Firek B.A."/>
            <person name="Baker R."/>
            <person name="Thomas B.C."/>
            <person name="Morowitz M.J."/>
            <person name="Banfield J.F."/>
        </authorList>
    </citation>
    <scope>NUCLEOTIDE SEQUENCE [LARGE SCALE GENOMIC DNA]</scope>
    <source>
        <strain evidence="3">S2_009_000_R2_73</strain>
    </source>
</reference>
<comment type="caution">
    <text evidence="3">The sequence shown here is derived from an EMBL/GenBank/DDBJ whole genome shotgun (WGS) entry which is preliminary data.</text>
</comment>
<evidence type="ECO:0000256" key="1">
    <source>
        <dbReference type="ARBA" id="ARBA00010364"/>
    </source>
</evidence>
<dbReference type="InterPro" id="IPR003746">
    <property type="entry name" value="DUF167"/>
</dbReference>
<dbReference type="GO" id="GO:0005737">
    <property type="term" value="C:cytoplasm"/>
    <property type="evidence" value="ECO:0007669"/>
    <property type="project" value="TreeGrafter"/>
</dbReference>
<proteinExistence type="inferred from homology"/>
<dbReference type="SMART" id="SM01152">
    <property type="entry name" value="DUF167"/>
    <property type="match status" value="1"/>
</dbReference>
<dbReference type="InterPro" id="IPR036591">
    <property type="entry name" value="YggU-like_sf"/>
</dbReference>
<dbReference type="SUPFAM" id="SSF69786">
    <property type="entry name" value="YggU-like"/>
    <property type="match status" value="1"/>
</dbReference>
<dbReference type="EMBL" id="QFOL01000375">
    <property type="protein sequence ID" value="PZP44263.1"/>
    <property type="molecule type" value="Genomic_DNA"/>
</dbReference>
<dbReference type="Proteomes" id="UP000249769">
    <property type="component" value="Unassembled WGS sequence"/>
</dbReference>
<evidence type="ECO:0000313" key="3">
    <source>
        <dbReference type="EMBL" id="PZP44263.1"/>
    </source>
</evidence>
<dbReference type="Gene3D" id="3.30.1200.10">
    <property type="entry name" value="YggU-like"/>
    <property type="match status" value="1"/>
</dbReference>
<evidence type="ECO:0000256" key="2">
    <source>
        <dbReference type="HAMAP-Rule" id="MF_00634"/>
    </source>
</evidence>
<dbReference type="NCBIfam" id="TIGR00251">
    <property type="entry name" value="DUF167 family protein"/>
    <property type="match status" value="1"/>
</dbReference>
<organism evidence="3 4">
    <name type="scientific">Agrobacterium fabrum</name>
    <dbReference type="NCBI Taxonomy" id="1176649"/>
    <lineage>
        <taxon>Bacteria</taxon>
        <taxon>Pseudomonadati</taxon>
        <taxon>Pseudomonadota</taxon>
        <taxon>Alphaproteobacteria</taxon>
        <taxon>Hyphomicrobiales</taxon>
        <taxon>Rhizobiaceae</taxon>
        <taxon>Rhizobium/Agrobacterium group</taxon>
        <taxon>Agrobacterium</taxon>
        <taxon>Agrobacterium tumefaciens complex</taxon>
    </lineage>
</organism>
<comment type="similarity">
    <text evidence="1 2">Belongs to the UPF0235 family.</text>
</comment>
<gene>
    <name evidence="3" type="ORF">DI595_20290</name>
</gene>
<protein>
    <recommendedName>
        <fullName evidence="2">UPF0235 protein DI595_20290</fullName>
    </recommendedName>
</protein>
<evidence type="ECO:0000313" key="4">
    <source>
        <dbReference type="Proteomes" id="UP000249769"/>
    </source>
</evidence>
<dbReference type="AlphaFoldDB" id="A0A2W5EP49"/>
<dbReference type="PANTHER" id="PTHR13420:SF7">
    <property type="entry name" value="UPF0235 PROTEIN C15ORF40"/>
    <property type="match status" value="1"/>
</dbReference>
<dbReference type="Pfam" id="PF02594">
    <property type="entry name" value="DUF167"/>
    <property type="match status" value="1"/>
</dbReference>